<dbReference type="AlphaFoldDB" id="A0AAE7D9N6"/>
<evidence type="ECO:0000259" key="2">
    <source>
        <dbReference type="Pfam" id="PF00857"/>
    </source>
</evidence>
<dbReference type="KEGG" id="coy:HF329_28620"/>
<evidence type="ECO:0000313" key="3">
    <source>
        <dbReference type="EMBL" id="QJB35056.1"/>
    </source>
</evidence>
<dbReference type="InterPro" id="IPR050272">
    <property type="entry name" value="Isochorismatase-like_hydrls"/>
</dbReference>
<dbReference type="PANTHER" id="PTHR43540:SF1">
    <property type="entry name" value="ISOCHORISMATASE HYDROLASE"/>
    <property type="match status" value="1"/>
</dbReference>
<accession>A0AAE7D9N6</accession>
<feature type="domain" description="Isochorismatase-like" evidence="2">
    <location>
        <begin position="5"/>
        <end position="146"/>
    </location>
</feature>
<dbReference type="Gene3D" id="3.40.50.850">
    <property type="entry name" value="Isochorismatase-like"/>
    <property type="match status" value="1"/>
</dbReference>
<dbReference type="PANTHER" id="PTHR43540">
    <property type="entry name" value="PEROXYUREIDOACRYLATE/UREIDOACRYLATE AMIDOHYDROLASE-RELATED"/>
    <property type="match status" value="1"/>
</dbReference>
<proteinExistence type="predicted"/>
<dbReference type="InterPro" id="IPR000868">
    <property type="entry name" value="Isochorismatase-like_dom"/>
</dbReference>
<sequence length="180" mass="19575">MKKQALLIIDVQNDYFKGGKMELAGPEAAAANIRLIADNCRQKGIPVMYVQHKADPSGGFLIANTPGADIYPGVQPLAGEKIIVKHYPNSFRETELLTHLRQAGITDLIITGMMTHACVDATTRAAKDYGFNCTVVADACATRDLEVNRQTVPAAEVQRSLMGALGFYYANIVNTQAYLQ</sequence>
<organism evidence="3 4">
    <name type="scientific">Chitinophaga oryzae</name>
    <dbReference type="NCBI Taxonomy" id="2725414"/>
    <lineage>
        <taxon>Bacteria</taxon>
        <taxon>Pseudomonadati</taxon>
        <taxon>Bacteroidota</taxon>
        <taxon>Chitinophagia</taxon>
        <taxon>Chitinophagales</taxon>
        <taxon>Chitinophagaceae</taxon>
        <taxon>Chitinophaga</taxon>
    </lineage>
</organism>
<dbReference type="Proteomes" id="UP000502421">
    <property type="component" value="Chromosome"/>
</dbReference>
<dbReference type="GO" id="GO:0016787">
    <property type="term" value="F:hydrolase activity"/>
    <property type="evidence" value="ECO:0007669"/>
    <property type="project" value="UniProtKB-KW"/>
</dbReference>
<keyword evidence="1 3" id="KW-0378">Hydrolase</keyword>
<dbReference type="CDD" id="cd01014">
    <property type="entry name" value="nicotinamidase_related"/>
    <property type="match status" value="1"/>
</dbReference>
<dbReference type="InterPro" id="IPR036380">
    <property type="entry name" value="Isochorismatase-like_sf"/>
</dbReference>
<dbReference type="EMBL" id="CP051205">
    <property type="protein sequence ID" value="QJB35056.1"/>
    <property type="molecule type" value="Genomic_DNA"/>
</dbReference>
<dbReference type="Pfam" id="PF00857">
    <property type="entry name" value="Isochorismatase"/>
    <property type="match status" value="1"/>
</dbReference>
<dbReference type="RefSeq" id="WP_168809756.1">
    <property type="nucleotide sequence ID" value="NZ_CP051205.1"/>
</dbReference>
<protein>
    <submittedName>
        <fullName evidence="3">Cysteine hydrolase</fullName>
    </submittedName>
</protein>
<evidence type="ECO:0000313" key="4">
    <source>
        <dbReference type="Proteomes" id="UP000502421"/>
    </source>
</evidence>
<dbReference type="SUPFAM" id="SSF52499">
    <property type="entry name" value="Isochorismatase-like hydrolases"/>
    <property type="match status" value="1"/>
</dbReference>
<reference evidence="4" key="1">
    <citation type="submission" date="2020-04" db="EMBL/GenBank/DDBJ databases">
        <authorList>
            <person name="Kittiwongwattana C."/>
        </authorList>
    </citation>
    <scope>NUCLEOTIDE SEQUENCE [LARGE SCALE GENOMIC DNA]</scope>
    <source>
        <strain evidence="4">1310</strain>
    </source>
</reference>
<name>A0AAE7D9N6_9BACT</name>
<evidence type="ECO:0000256" key="1">
    <source>
        <dbReference type="ARBA" id="ARBA00022801"/>
    </source>
</evidence>
<gene>
    <name evidence="3" type="ORF">HF329_28620</name>
</gene>